<organism evidence="1 2">
    <name type="scientific">Linderina pennispora</name>
    <dbReference type="NCBI Taxonomy" id="61395"/>
    <lineage>
        <taxon>Eukaryota</taxon>
        <taxon>Fungi</taxon>
        <taxon>Fungi incertae sedis</taxon>
        <taxon>Zoopagomycota</taxon>
        <taxon>Kickxellomycotina</taxon>
        <taxon>Kickxellomycetes</taxon>
        <taxon>Kickxellales</taxon>
        <taxon>Kickxellaceae</taxon>
        <taxon>Linderina</taxon>
    </lineage>
</organism>
<dbReference type="AlphaFoldDB" id="A0A1Y1VZ89"/>
<reference evidence="1 2" key="1">
    <citation type="submission" date="2016-07" db="EMBL/GenBank/DDBJ databases">
        <title>Pervasive Adenine N6-methylation of Active Genes in Fungi.</title>
        <authorList>
            <consortium name="DOE Joint Genome Institute"/>
            <person name="Mondo S.J."/>
            <person name="Dannebaum R.O."/>
            <person name="Kuo R.C."/>
            <person name="Labutti K."/>
            <person name="Haridas S."/>
            <person name="Kuo A."/>
            <person name="Salamov A."/>
            <person name="Ahrendt S.R."/>
            <person name="Lipzen A."/>
            <person name="Sullivan W."/>
            <person name="Andreopoulos W.B."/>
            <person name="Clum A."/>
            <person name="Lindquist E."/>
            <person name="Daum C."/>
            <person name="Ramamoorthy G.K."/>
            <person name="Gryganskyi A."/>
            <person name="Culley D."/>
            <person name="Magnuson J.K."/>
            <person name="James T.Y."/>
            <person name="O'Malley M.A."/>
            <person name="Stajich J.E."/>
            <person name="Spatafora J.W."/>
            <person name="Visel A."/>
            <person name="Grigoriev I.V."/>
        </authorList>
    </citation>
    <scope>NUCLEOTIDE SEQUENCE [LARGE SCALE GENOMIC DNA]</scope>
    <source>
        <strain evidence="1 2">ATCC 12442</strain>
    </source>
</reference>
<accession>A0A1Y1VZ89</accession>
<sequence length="345" mass="39002">MSAGRRPDRILCIQSVLAFDTDDLAGIARDKVHVGIAEVGLGHCPRVFRQLGQIELQRVQLQRLHLPATPAAGLRWRSVGLDERNNIRHVVTVKKVERRRPNVMIARKMVDLEARMEREYRQVLAGKPRSHRSGHVPPRLVLIRLLLVSHVPACLPGLLRIPPRAFLKHRVIDSLHINRSVLGLLAHSGCPRPVPLGRAAPGTALSWQRLCTDWPDSCLSFGPVITLSVCPEPRSPPCRVDAQHMPQRIDPLKVTVLALLSTLYWWQPVVPHQYLWRPPHAGSSGVRRRRRLVETADHVLWGHPGRKRPVRFRMSLLAGTQVPQWSPIPTILCCSAWKRRSFVVA</sequence>
<proteinExistence type="predicted"/>
<keyword evidence="2" id="KW-1185">Reference proteome</keyword>
<dbReference type="Proteomes" id="UP000193922">
    <property type="component" value="Unassembled WGS sequence"/>
</dbReference>
<dbReference type="RefSeq" id="XP_040740568.1">
    <property type="nucleotide sequence ID" value="XM_040891945.1"/>
</dbReference>
<evidence type="ECO:0000313" key="2">
    <source>
        <dbReference type="Proteomes" id="UP000193922"/>
    </source>
</evidence>
<evidence type="ECO:0000313" key="1">
    <source>
        <dbReference type="EMBL" id="ORX66580.1"/>
    </source>
</evidence>
<protein>
    <submittedName>
        <fullName evidence="1">Uncharacterized protein</fullName>
    </submittedName>
</protein>
<dbReference type="EMBL" id="MCFD01000015">
    <property type="protein sequence ID" value="ORX66580.1"/>
    <property type="molecule type" value="Genomic_DNA"/>
</dbReference>
<dbReference type="GeneID" id="63808593"/>
<name>A0A1Y1VZ89_9FUNG</name>
<comment type="caution">
    <text evidence="1">The sequence shown here is derived from an EMBL/GenBank/DDBJ whole genome shotgun (WGS) entry which is preliminary data.</text>
</comment>
<gene>
    <name evidence="1" type="ORF">DL89DRAFT_65267</name>
</gene>